<evidence type="ECO:0000256" key="11">
    <source>
        <dbReference type="ARBA" id="ARBA00022989"/>
    </source>
</evidence>
<dbReference type="Pfam" id="PF00072">
    <property type="entry name" value="Response_reg"/>
    <property type="match status" value="1"/>
</dbReference>
<accession>A0A1H8QCL9</accession>
<sequence length="925" mass="103149">MRWGLGTRIFLLAVLAPMLAATVLVGYLLVSRAHHIHDELVERGESVARQLAPALREPLAHDQDTVLHQIAAAARLDPAISAVTIQRGDGRIVVRHTNGSDEASRAEGWMVGLGSALLGLQQTPSFRVPVVESPAPLLDRLPMDSGMQPMGWVVVDVDATPYLHREAIMVARAAAVLGVALLVSTLLAYIARRSVTRPVTRLTETVRRLGAGDLRARVHLLAGGEIGLLARAVNRMAIRLERTERDLNDQVEQATRELRETLEAVEIQNVELDIARKRALEGSKVKSEFLANMSHEIRTPINGILGFTDLLSHSQLDDEQRDYVATIRESSTNLLSLVNDILDFSKIEAGKLVIDNVAFDMRDCIEEVMSLMAPAAYGKSLELVHLIYQDVPCRLFGDPIRVRQILTNLVHNAIKFTPQGRVVVRVMLDEDGDDRVRIRMSVTDTGIGLKPDEQDKLFQAFSQADTSITRRFGGAGLGLIICKKLVEQMGGAIGLESSPGTGSTFWFTLECVKQRGQEHEERPLVRHNPLENRRVLLHDTSTLSRLAVRHLLESWEMEVRDEEHGDIFLSAIRNDPAWDCIILGLSREELNRRYFRDLMAQAQALEVPVVVLASSVDRNELRSLYQQGAQTCLPKAVRRQTLYRELCRVLTSAADPLDTDTEQLLPTSFQPRRTPAVAAPRSRFHGTRVLVVDDNAINRKLVSTILRRQGAEVDEAADGRRAVDRCTEMDYPLVFMDIHMPSLSGEAAYQEISDNARHRGAPAPRVVALTANAMPGERERLTRLGMDECLIKPVTEAQVIHQLRLVADRPADIDAMDTTEPEPVSVDADLNAEMRDMLIAELPEHRRAIRSAYRRGELDTLRDSVHRLNGAASVCRAETLQRACDALERSVVDNHRVDIPAGVERVVRAINDLLDDEARRQRREE</sequence>
<dbReference type="CDD" id="cd06225">
    <property type="entry name" value="HAMP"/>
    <property type="match status" value="1"/>
</dbReference>
<dbReference type="Gene3D" id="6.10.340.10">
    <property type="match status" value="1"/>
</dbReference>
<feature type="domain" description="HPt" evidence="21">
    <location>
        <begin position="827"/>
        <end position="925"/>
    </location>
</feature>
<dbReference type="PANTHER" id="PTHR45339:SF5">
    <property type="entry name" value="HISTIDINE KINASE"/>
    <property type="match status" value="1"/>
</dbReference>
<keyword evidence="11 17" id="KW-1133">Transmembrane helix</keyword>
<keyword evidence="7 17" id="KW-0812">Transmembrane</keyword>
<feature type="modified residue" description="4-aspartylphosphate" evidence="15">
    <location>
        <position position="737"/>
    </location>
</feature>
<dbReference type="InterPro" id="IPR003660">
    <property type="entry name" value="HAMP_dom"/>
</dbReference>
<keyword evidence="5 15" id="KW-0597">Phosphoprotein</keyword>
<evidence type="ECO:0000256" key="2">
    <source>
        <dbReference type="ARBA" id="ARBA00004651"/>
    </source>
</evidence>
<dbReference type="CDD" id="cd17546">
    <property type="entry name" value="REC_hyHK_CKI1_RcsC-like"/>
    <property type="match status" value="1"/>
</dbReference>
<keyword evidence="9 22" id="KW-0418">Kinase</keyword>
<dbReference type="EC" id="2.7.13.3" evidence="3"/>
<feature type="coiled-coil region" evidence="16">
    <location>
        <begin position="233"/>
        <end position="271"/>
    </location>
</feature>
<dbReference type="Pfam" id="PF01627">
    <property type="entry name" value="Hpt"/>
    <property type="match status" value="1"/>
</dbReference>
<evidence type="ECO:0000259" key="21">
    <source>
        <dbReference type="PROSITE" id="PS50894"/>
    </source>
</evidence>
<dbReference type="OrthoDB" id="5563233at2"/>
<dbReference type="Proteomes" id="UP000199657">
    <property type="component" value="Unassembled WGS sequence"/>
</dbReference>
<dbReference type="SUPFAM" id="SSF47384">
    <property type="entry name" value="Homodimeric domain of signal transducing histidine kinase"/>
    <property type="match status" value="1"/>
</dbReference>
<dbReference type="PROSITE" id="PS50894">
    <property type="entry name" value="HPT"/>
    <property type="match status" value="1"/>
</dbReference>
<protein>
    <recommendedName>
        <fullName evidence="3">histidine kinase</fullName>
        <ecNumber evidence="3">2.7.13.3</ecNumber>
    </recommendedName>
</protein>
<dbReference type="SUPFAM" id="SSF52172">
    <property type="entry name" value="CheY-like"/>
    <property type="match status" value="2"/>
</dbReference>
<evidence type="ECO:0000256" key="5">
    <source>
        <dbReference type="ARBA" id="ARBA00022553"/>
    </source>
</evidence>
<evidence type="ECO:0000256" key="4">
    <source>
        <dbReference type="ARBA" id="ARBA00022475"/>
    </source>
</evidence>
<comment type="catalytic activity">
    <reaction evidence="1">
        <text>ATP + protein L-histidine = ADP + protein N-phospho-L-histidine.</text>
        <dbReference type="EC" id="2.7.13.3"/>
    </reaction>
</comment>
<dbReference type="Pfam" id="PF00672">
    <property type="entry name" value="HAMP"/>
    <property type="match status" value="1"/>
</dbReference>
<feature type="domain" description="HAMP" evidence="20">
    <location>
        <begin position="193"/>
        <end position="245"/>
    </location>
</feature>
<dbReference type="CDD" id="cd16922">
    <property type="entry name" value="HATPase_EvgS-ArcB-TorS-like"/>
    <property type="match status" value="1"/>
</dbReference>
<reference evidence="22 23" key="1">
    <citation type="submission" date="2016-10" db="EMBL/GenBank/DDBJ databases">
        <authorList>
            <person name="de Groot N.N."/>
        </authorList>
    </citation>
    <scope>NUCLEOTIDE SEQUENCE [LARGE SCALE GENOMIC DNA]</scope>
    <source>
        <strain evidence="22 23">CGMCC 1.6291</strain>
    </source>
</reference>
<dbReference type="PANTHER" id="PTHR45339">
    <property type="entry name" value="HYBRID SIGNAL TRANSDUCTION HISTIDINE KINASE J"/>
    <property type="match status" value="1"/>
</dbReference>
<dbReference type="GO" id="GO:0005524">
    <property type="term" value="F:ATP binding"/>
    <property type="evidence" value="ECO:0007669"/>
    <property type="project" value="UniProtKB-KW"/>
</dbReference>
<dbReference type="Gene3D" id="1.10.287.130">
    <property type="match status" value="1"/>
</dbReference>
<evidence type="ECO:0000256" key="3">
    <source>
        <dbReference type="ARBA" id="ARBA00012438"/>
    </source>
</evidence>
<dbReference type="FunFam" id="3.30.565.10:FF:000010">
    <property type="entry name" value="Sensor histidine kinase RcsC"/>
    <property type="match status" value="1"/>
</dbReference>
<evidence type="ECO:0000259" key="20">
    <source>
        <dbReference type="PROSITE" id="PS50885"/>
    </source>
</evidence>
<dbReference type="InterPro" id="IPR005467">
    <property type="entry name" value="His_kinase_dom"/>
</dbReference>
<evidence type="ECO:0000256" key="8">
    <source>
        <dbReference type="ARBA" id="ARBA00022741"/>
    </source>
</evidence>
<dbReference type="Pfam" id="PF00512">
    <property type="entry name" value="HisKA"/>
    <property type="match status" value="1"/>
</dbReference>
<dbReference type="InterPro" id="IPR001789">
    <property type="entry name" value="Sig_transdc_resp-reg_receiver"/>
</dbReference>
<organism evidence="22 23">
    <name type="scientific">Aquisalimonas asiatica</name>
    <dbReference type="NCBI Taxonomy" id="406100"/>
    <lineage>
        <taxon>Bacteria</taxon>
        <taxon>Pseudomonadati</taxon>
        <taxon>Pseudomonadota</taxon>
        <taxon>Gammaproteobacteria</taxon>
        <taxon>Chromatiales</taxon>
        <taxon>Ectothiorhodospiraceae</taxon>
        <taxon>Aquisalimonas</taxon>
    </lineage>
</organism>
<evidence type="ECO:0000256" key="16">
    <source>
        <dbReference type="SAM" id="Coils"/>
    </source>
</evidence>
<feature type="transmembrane region" description="Helical" evidence="17">
    <location>
        <begin position="6"/>
        <end position="30"/>
    </location>
</feature>
<feature type="transmembrane region" description="Helical" evidence="17">
    <location>
        <begin position="170"/>
        <end position="191"/>
    </location>
</feature>
<evidence type="ECO:0000256" key="17">
    <source>
        <dbReference type="SAM" id="Phobius"/>
    </source>
</evidence>
<proteinExistence type="predicted"/>
<dbReference type="InterPro" id="IPR036641">
    <property type="entry name" value="HPT_dom_sf"/>
</dbReference>
<dbReference type="PROSITE" id="PS50885">
    <property type="entry name" value="HAMP"/>
    <property type="match status" value="1"/>
</dbReference>
<evidence type="ECO:0000256" key="7">
    <source>
        <dbReference type="ARBA" id="ARBA00022692"/>
    </source>
</evidence>
<keyword evidence="23" id="KW-1185">Reference proteome</keyword>
<keyword evidence="6" id="KW-0808">Transferase</keyword>
<dbReference type="SUPFAM" id="SSF55874">
    <property type="entry name" value="ATPase domain of HSP90 chaperone/DNA topoisomerase II/histidine kinase"/>
    <property type="match status" value="1"/>
</dbReference>
<keyword evidence="8" id="KW-0547">Nucleotide-binding</keyword>
<dbReference type="SMART" id="SM00387">
    <property type="entry name" value="HATPase_c"/>
    <property type="match status" value="1"/>
</dbReference>
<evidence type="ECO:0000256" key="14">
    <source>
        <dbReference type="PROSITE-ProRule" id="PRU00110"/>
    </source>
</evidence>
<dbReference type="SUPFAM" id="SSF47226">
    <property type="entry name" value="Histidine-containing phosphotransfer domain, HPT domain"/>
    <property type="match status" value="1"/>
</dbReference>
<evidence type="ECO:0000256" key="12">
    <source>
        <dbReference type="ARBA" id="ARBA00023012"/>
    </source>
</evidence>
<dbReference type="GO" id="GO:0005886">
    <property type="term" value="C:plasma membrane"/>
    <property type="evidence" value="ECO:0007669"/>
    <property type="project" value="UniProtKB-SubCell"/>
</dbReference>
<dbReference type="InterPro" id="IPR004358">
    <property type="entry name" value="Sig_transdc_His_kin-like_C"/>
</dbReference>
<feature type="modified residue" description="Phosphohistidine" evidence="14">
    <location>
        <position position="866"/>
    </location>
</feature>
<dbReference type="InterPro" id="IPR036097">
    <property type="entry name" value="HisK_dim/P_sf"/>
</dbReference>
<evidence type="ECO:0000256" key="15">
    <source>
        <dbReference type="PROSITE-ProRule" id="PRU00169"/>
    </source>
</evidence>
<dbReference type="SMART" id="SM00388">
    <property type="entry name" value="HisKA"/>
    <property type="match status" value="1"/>
</dbReference>
<feature type="domain" description="Response regulatory" evidence="19">
    <location>
        <begin position="688"/>
        <end position="807"/>
    </location>
</feature>
<dbReference type="AlphaFoldDB" id="A0A1H8QCL9"/>
<dbReference type="PROSITE" id="PS50109">
    <property type="entry name" value="HIS_KIN"/>
    <property type="match status" value="1"/>
</dbReference>
<gene>
    <name evidence="22" type="ORF">SAMN04488052_101498</name>
</gene>
<dbReference type="CDD" id="cd00082">
    <property type="entry name" value="HisKA"/>
    <property type="match status" value="1"/>
</dbReference>
<keyword evidence="13 17" id="KW-0472">Membrane</keyword>
<dbReference type="RefSeq" id="WP_091639630.1">
    <property type="nucleotide sequence ID" value="NZ_FOEG01000001.1"/>
</dbReference>
<evidence type="ECO:0000256" key="10">
    <source>
        <dbReference type="ARBA" id="ARBA00022840"/>
    </source>
</evidence>
<dbReference type="Pfam" id="PF09984">
    <property type="entry name" value="sCache_4"/>
    <property type="match status" value="1"/>
</dbReference>
<dbReference type="STRING" id="406100.SAMN04488052_101498"/>
<evidence type="ECO:0000256" key="6">
    <source>
        <dbReference type="ARBA" id="ARBA00022679"/>
    </source>
</evidence>
<comment type="subcellular location">
    <subcellularLocation>
        <location evidence="2">Cell membrane</location>
        <topology evidence="2">Multi-pass membrane protein</topology>
    </subcellularLocation>
</comment>
<keyword evidence="12" id="KW-0902">Two-component regulatory system</keyword>
<evidence type="ECO:0000259" key="18">
    <source>
        <dbReference type="PROSITE" id="PS50109"/>
    </source>
</evidence>
<dbReference type="InterPro" id="IPR036890">
    <property type="entry name" value="HATPase_C_sf"/>
</dbReference>
<dbReference type="InterPro" id="IPR019247">
    <property type="entry name" value="Histidine_kinase_BarA_N"/>
</dbReference>
<dbReference type="PRINTS" id="PR00344">
    <property type="entry name" value="BCTRLSENSOR"/>
</dbReference>
<feature type="domain" description="Response regulatory" evidence="19">
    <location>
        <begin position="534"/>
        <end position="650"/>
    </location>
</feature>
<dbReference type="InterPro" id="IPR008207">
    <property type="entry name" value="Sig_transdc_His_kin_Hpt_dom"/>
</dbReference>
<dbReference type="SMART" id="SM00304">
    <property type="entry name" value="HAMP"/>
    <property type="match status" value="1"/>
</dbReference>
<dbReference type="Pfam" id="PF02518">
    <property type="entry name" value="HATPase_c"/>
    <property type="match status" value="1"/>
</dbReference>
<evidence type="ECO:0000256" key="13">
    <source>
        <dbReference type="ARBA" id="ARBA00023136"/>
    </source>
</evidence>
<evidence type="ECO:0000313" key="22">
    <source>
        <dbReference type="EMBL" id="SEO51985.1"/>
    </source>
</evidence>
<dbReference type="InterPro" id="IPR003661">
    <property type="entry name" value="HisK_dim/P_dom"/>
</dbReference>
<keyword evidence="10" id="KW-0067">ATP-binding</keyword>
<dbReference type="SMART" id="SM00448">
    <property type="entry name" value="REC"/>
    <property type="match status" value="1"/>
</dbReference>
<dbReference type="InterPro" id="IPR003594">
    <property type="entry name" value="HATPase_dom"/>
</dbReference>
<dbReference type="Gene3D" id="3.30.565.10">
    <property type="entry name" value="Histidine kinase-like ATPase, C-terminal domain"/>
    <property type="match status" value="1"/>
</dbReference>
<dbReference type="Gene3D" id="1.20.120.160">
    <property type="entry name" value="HPT domain"/>
    <property type="match status" value="1"/>
</dbReference>
<keyword evidence="4" id="KW-1003">Cell membrane</keyword>
<dbReference type="GO" id="GO:0000155">
    <property type="term" value="F:phosphorelay sensor kinase activity"/>
    <property type="evidence" value="ECO:0007669"/>
    <property type="project" value="InterPro"/>
</dbReference>
<evidence type="ECO:0000256" key="1">
    <source>
        <dbReference type="ARBA" id="ARBA00000085"/>
    </source>
</evidence>
<evidence type="ECO:0000313" key="23">
    <source>
        <dbReference type="Proteomes" id="UP000199657"/>
    </source>
</evidence>
<keyword evidence="16" id="KW-0175">Coiled coil</keyword>
<dbReference type="Gene3D" id="3.40.50.2300">
    <property type="match status" value="2"/>
</dbReference>
<dbReference type="PROSITE" id="PS50110">
    <property type="entry name" value="RESPONSE_REGULATORY"/>
    <property type="match status" value="2"/>
</dbReference>
<dbReference type="EMBL" id="FOEG01000001">
    <property type="protein sequence ID" value="SEO51985.1"/>
    <property type="molecule type" value="Genomic_DNA"/>
</dbReference>
<dbReference type="InterPro" id="IPR011006">
    <property type="entry name" value="CheY-like_superfamily"/>
</dbReference>
<evidence type="ECO:0000256" key="9">
    <source>
        <dbReference type="ARBA" id="ARBA00022777"/>
    </source>
</evidence>
<comment type="caution">
    <text evidence="15">Lacks conserved residue(s) required for the propagation of feature annotation.</text>
</comment>
<name>A0A1H8QCL9_9GAMM</name>
<evidence type="ECO:0000259" key="19">
    <source>
        <dbReference type="PROSITE" id="PS50110"/>
    </source>
</evidence>
<feature type="domain" description="Histidine kinase" evidence="18">
    <location>
        <begin position="292"/>
        <end position="513"/>
    </location>
</feature>
<dbReference type="FunFam" id="1.10.287.130:FF:000003">
    <property type="entry name" value="Histidine kinase"/>
    <property type="match status" value="1"/>
</dbReference>
<dbReference type="SUPFAM" id="SSF158472">
    <property type="entry name" value="HAMP domain-like"/>
    <property type="match status" value="1"/>
</dbReference>